<protein>
    <submittedName>
        <fullName evidence="2">(rape) hypothetical protein</fullName>
    </submittedName>
</protein>
<dbReference type="EMBL" id="HG994370">
    <property type="protein sequence ID" value="CAF2056820.1"/>
    <property type="molecule type" value="Genomic_DNA"/>
</dbReference>
<gene>
    <name evidence="2" type="ORF">DARMORV10_C06P13690.1</name>
</gene>
<dbReference type="Proteomes" id="UP001295469">
    <property type="component" value="Chromosome C06"/>
</dbReference>
<name>A0A816Q6L6_BRANA</name>
<accession>A0A816Q6L6</accession>
<evidence type="ECO:0000313" key="2">
    <source>
        <dbReference type="EMBL" id="CAF2056820.1"/>
    </source>
</evidence>
<reference evidence="2" key="1">
    <citation type="submission" date="2021-01" db="EMBL/GenBank/DDBJ databases">
        <authorList>
            <consortium name="Genoscope - CEA"/>
            <person name="William W."/>
        </authorList>
    </citation>
    <scope>NUCLEOTIDE SEQUENCE</scope>
</reference>
<dbReference type="AlphaFoldDB" id="A0A816Q6L6"/>
<feature type="region of interest" description="Disordered" evidence="1">
    <location>
        <begin position="1"/>
        <end position="53"/>
    </location>
</feature>
<sequence>MTHQSLHNFKSKPTENTAGTKEARRSYHRQIHSKTTKKPQNNATSAKEDGDGDRDRLWHAFGCATRCRSTLQFSLESNRRERRDHPFSVIAECGASPCLRAFLSLQMEPVRLANKSPKITESRVSISSDISSDMCSRVDNSAQDDMPGAGEVTTKPHKTVTKVPPATTAGFAACGDTKGNATVVCGVTNEEAKLQGYRRKSHVLLSFLASEWPSV</sequence>
<proteinExistence type="predicted"/>
<evidence type="ECO:0000256" key="1">
    <source>
        <dbReference type="SAM" id="MobiDB-lite"/>
    </source>
</evidence>
<feature type="compositionally biased region" description="Basic residues" evidence="1">
    <location>
        <begin position="26"/>
        <end position="37"/>
    </location>
</feature>
<organism evidence="2">
    <name type="scientific">Brassica napus</name>
    <name type="common">Rape</name>
    <dbReference type="NCBI Taxonomy" id="3708"/>
    <lineage>
        <taxon>Eukaryota</taxon>
        <taxon>Viridiplantae</taxon>
        <taxon>Streptophyta</taxon>
        <taxon>Embryophyta</taxon>
        <taxon>Tracheophyta</taxon>
        <taxon>Spermatophyta</taxon>
        <taxon>Magnoliopsida</taxon>
        <taxon>eudicotyledons</taxon>
        <taxon>Gunneridae</taxon>
        <taxon>Pentapetalae</taxon>
        <taxon>rosids</taxon>
        <taxon>malvids</taxon>
        <taxon>Brassicales</taxon>
        <taxon>Brassicaceae</taxon>
        <taxon>Brassiceae</taxon>
        <taxon>Brassica</taxon>
    </lineage>
</organism>